<evidence type="ECO:0000256" key="9">
    <source>
        <dbReference type="ARBA" id="ARBA00022840"/>
    </source>
</evidence>
<evidence type="ECO:0000256" key="11">
    <source>
        <dbReference type="ARBA" id="ARBA00023012"/>
    </source>
</evidence>
<sequence>MSEITPAPAPATPPAPPPSGAPAPAASRPYSLSRRLILSLAGILCLFWVVAVVLGVSVMRDEFDEVFDSALQQTTERLVPLLVDDLYRRDERPEPYSIGEVRHDVRDQYLTYQLRDSTGRVLLHSANTSSVPYAAPLAPGFWSDESHRIFTAETVSGSLFVQVADSLDHRREATGEGAIALIVPIMVLLPFGMLAIWWIVGRAMAPVQRLLGAVSVRDGTNLQPIEMPDLPKELAPIARSINNLMARLETTIQAERDLAANSAHELRTPVAGALAQTELLLREVEGSPAEPRAQQVLKGLRRLSTMLEKLLQLARAEAGIGLATAPVDLAPIFDLVLSEFGRSHPAVTVVIAKEAPALSLPRRVDADAFAIALKNLLENADRHGLPGEPIDVRLSAQGTIVVSNATLPPAEADVNMFRQRFRRGSPATPGSGLGLAIVDRLMTQMGGSLDLSCDRTGEGATFRATLQLPPS</sequence>
<feature type="compositionally biased region" description="Pro residues" evidence="13">
    <location>
        <begin position="7"/>
        <end position="21"/>
    </location>
</feature>
<dbReference type="PROSITE" id="PS50885">
    <property type="entry name" value="HAMP"/>
    <property type="match status" value="1"/>
</dbReference>
<gene>
    <name evidence="17" type="ORF">FNA46_14570</name>
</gene>
<keyword evidence="7" id="KW-0547">Nucleotide-binding</keyword>
<dbReference type="Pfam" id="PF02518">
    <property type="entry name" value="HATPase_c"/>
    <property type="match status" value="1"/>
</dbReference>
<evidence type="ECO:0000256" key="2">
    <source>
        <dbReference type="ARBA" id="ARBA00004141"/>
    </source>
</evidence>
<evidence type="ECO:0000256" key="6">
    <source>
        <dbReference type="ARBA" id="ARBA00022692"/>
    </source>
</evidence>
<feature type="domain" description="HAMP" evidence="16">
    <location>
        <begin position="201"/>
        <end position="253"/>
    </location>
</feature>
<keyword evidence="8 17" id="KW-0418">Kinase</keyword>
<dbReference type="Gene3D" id="1.10.287.130">
    <property type="match status" value="1"/>
</dbReference>
<dbReference type="InterPro" id="IPR013727">
    <property type="entry name" value="2CSK_N"/>
</dbReference>
<evidence type="ECO:0000259" key="15">
    <source>
        <dbReference type="PROSITE" id="PS50109"/>
    </source>
</evidence>
<dbReference type="PRINTS" id="PR00344">
    <property type="entry name" value="BCTRLSENSOR"/>
</dbReference>
<evidence type="ECO:0000256" key="7">
    <source>
        <dbReference type="ARBA" id="ARBA00022741"/>
    </source>
</evidence>
<keyword evidence="18" id="KW-1185">Reference proteome</keyword>
<keyword evidence="6 14" id="KW-0812">Transmembrane</keyword>
<keyword evidence="9" id="KW-0067">ATP-binding</keyword>
<keyword evidence="5" id="KW-0808">Transferase</keyword>
<dbReference type="CDD" id="cd00082">
    <property type="entry name" value="HisKA"/>
    <property type="match status" value="1"/>
</dbReference>
<dbReference type="SMART" id="SM00388">
    <property type="entry name" value="HisKA"/>
    <property type="match status" value="1"/>
</dbReference>
<accession>A0A549T7I4</accession>
<dbReference type="Pfam" id="PF08521">
    <property type="entry name" value="2CSK_N"/>
    <property type="match status" value="1"/>
</dbReference>
<name>A0A549T7I4_9HYPH</name>
<dbReference type="InterPro" id="IPR004358">
    <property type="entry name" value="Sig_transdc_His_kin-like_C"/>
</dbReference>
<dbReference type="InterPro" id="IPR036097">
    <property type="entry name" value="HisK_dim/P_sf"/>
</dbReference>
<dbReference type="GO" id="GO:0000155">
    <property type="term" value="F:phosphorelay sensor kinase activity"/>
    <property type="evidence" value="ECO:0007669"/>
    <property type="project" value="InterPro"/>
</dbReference>
<dbReference type="InterPro" id="IPR003660">
    <property type="entry name" value="HAMP_dom"/>
</dbReference>
<dbReference type="InterPro" id="IPR003594">
    <property type="entry name" value="HATPase_dom"/>
</dbReference>
<dbReference type="EMBL" id="VJMG01000038">
    <property type="protein sequence ID" value="TRL37832.1"/>
    <property type="molecule type" value="Genomic_DNA"/>
</dbReference>
<dbReference type="InterPro" id="IPR050428">
    <property type="entry name" value="TCS_sensor_his_kinase"/>
</dbReference>
<keyword evidence="12 14" id="KW-0472">Membrane</keyword>
<dbReference type="PROSITE" id="PS50109">
    <property type="entry name" value="HIS_KIN"/>
    <property type="match status" value="1"/>
</dbReference>
<dbReference type="SMART" id="SM00387">
    <property type="entry name" value="HATPase_c"/>
    <property type="match status" value="1"/>
</dbReference>
<dbReference type="GO" id="GO:0005886">
    <property type="term" value="C:plasma membrane"/>
    <property type="evidence" value="ECO:0007669"/>
    <property type="project" value="TreeGrafter"/>
</dbReference>
<evidence type="ECO:0000256" key="5">
    <source>
        <dbReference type="ARBA" id="ARBA00022679"/>
    </source>
</evidence>
<evidence type="ECO:0000256" key="3">
    <source>
        <dbReference type="ARBA" id="ARBA00012438"/>
    </source>
</evidence>
<feature type="domain" description="Histidine kinase" evidence="15">
    <location>
        <begin position="261"/>
        <end position="470"/>
    </location>
</feature>
<dbReference type="Gene3D" id="3.30.565.10">
    <property type="entry name" value="Histidine kinase-like ATPase, C-terminal domain"/>
    <property type="match status" value="1"/>
</dbReference>
<organism evidence="17 18">
    <name type="scientific">Rhizobium straminoryzae</name>
    <dbReference type="NCBI Taxonomy" id="1387186"/>
    <lineage>
        <taxon>Bacteria</taxon>
        <taxon>Pseudomonadati</taxon>
        <taxon>Pseudomonadota</taxon>
        <taxon>Alphaproteobacteria</taxon>
        <taxon>Hyphomicrobiales</taxon>
        <taxon>Rhizobiaceae</taxon>
        <taxon>Rhizobium/Agrobacterium group</taxon>
        <taxon>Rhizobium</taxon>
    </lineage>
</organism>
<evidence type="ECO:0000256" key="14">
    <source>
        <dbReference type="SAM" id="Phobius"/>
    </source>
</evidence>
<evidence type="ECO:0000256" key="12">
    <source>
        <dbReference type="ARBA" id="ARBA00023136"/>
    </source>
</evidence>
<feature type="transmembrane region" description="Helical" evidence="14">
    <location>
        <begin position="178"/>
        <end position="200"/>
    </location>
</feature>
<dbReference type="Gene3D" id="1.20.5.1040">
    <property type="entry name" value="Sensor protein qsec"/>
    <property type="match status" value="1"/>
</dbReference>
<evidence type="ECO:0000313" key="17">
    <source>
        <dbReference type="EMBL" id="TRL37832.1"/>
    </source>
</evidence>
<keyword evidence="4" id="KW-0597">Phosphoprotein</keyword>
<dbReference type="InterPro" id="IPR036890">
    <property type="entry name" value="HATPase_C_sf"/>
</dbReference>
<reference evidence="17 18" key="1">
    <citation type="submission" date="2019-07" db="EMBL/GenBank/DDBJ databases">
        <title>Ln-dependent methylotrophs.</title>
        <authorList>
            <person name="Tani A."/>
        </authorList>
    </citation>
    <scope>NUCLEOTIDE SEQUENCE [LARGE SCALE GENOMIC DNA]</scope>
    <source>
        <strain evidence="17 18">SM12</strain>
    </source>
</reference>
<dbReference type="PANTHER" id="PTHR45436">
    <property type="entry name" value="SENSOR HISTIDINE KINASE YKOH"/>
    <property type="match status" value="1"/>
</dbReference>
<evidence type="ECO:0000256" key="13">
    <source>
        <dbReference type="SAM" id="MobiDB-lite"/>
    </source>
</evidence>
<comment type="subcellular location">
    <subcellularLocation>
        <location evidence="2">Membrane</location>
        <topology evidence="2">Multi-pass membrane protein</topology>
    </subcellularLocation>
</comment>
<protein>
    <recommendedName>
        <fullName evidence="3">histidine kinase</fullName>
        <ecNumber evidence="3">2.7.13.3</ecNumber>
    </recommendedName>
</protein>
<dbReference type="AlphaFoldDB" id="A0A549T7I4"/>
<feature type="region of interest" description="Disordered" evidence="13">
    <location>
        <begin position="1"/>
        <end position="26"/>
    </location>
</feature>
<dbReference type="EC" id="2.7.13.3" evidence="3"/>
<evidence type="ECO:0000256" key="4">
    <source>
        <dbReference type="ARBA" id="ARBA00022553"/>
    </source>
</evidence>
<proteinExistence type="predicted"/>
<feature type="transmembrane region" description="Helical" evidence="14">
    <location>
        <begin position="36"/>
        <end position="59"/>
    </location>
</feature>
<evidence type="ECO:0000259" key="16">
    <source>
        <dbReference type="PROSITE" id="PS50885"/>
    </source>
</evidence>
<dbReference type="RefSeq" id="WP_143125938.1">
    <property type="nucleotide sequence ID" value="NZ_VJMG01000038.1"/>
</dbReference>
<dbReference type="Pfam" id="PF00512">
    <property type="entry name" value="HisKA"/>
    <property type="match status" value="1"/>
</dbReference>
<keyword evidence="10 14" id="KW-1133">Transmembrane helix</keyword>
<dbReference type="SUPFAM" id="SSF55874">
    <property type="entry name" value="ATPase domain of HSP90 chaperone/DNA topoisomerase II/histidine kinase"/>
    <property type="match status" value="1"/>
</dbReference>
<dbReference type="Proteomes" id="UP000316801">
    <property type="component" value="Unassembled WGS sequence"/>
</dbReference>
<dbReference type="GO" id="GO:0005524">
    <property type="term" value="F:ATP binding"/>
    <property type="evidence" value="ECO:0007669"/>
    <property type="project" value="UniProtKB-KW"/>
</dbReference>
<dbReference type="PANTHER" id="PTHR45436:SF14">
    <property type="entry name" value="SENSOR PROTEIN QSEC"/>
    <property type="match status" value="1"/>
</dbReference>
<evidence type="ECO:0000313" key="18">
    <source>
        <dbReference type="Proteomes" id="UP000316801"/>
    </source>
</evidence>
<comment type="catalytic activity">
    <reaction evidence="1">
        <text>ATP + protein L-histidine = ADP + protein N-phospho-L-histidine.</text>
        <dbReference type="EC" id="2.7.13.3"/>
    </reaction>
</comment>
<dbReference type="InterPro" id="IPR005467">
    <property type="entry name" value="His_kinase_dom"/>
</dbReference>
<evidence type="ECO:0000256" key="10">
    <source>
        <dbReference type="ARBA" id="ARBA00022989"/>
    </source>
</evidence>
<evidence type="ECO:0000256" key="8">
    <source>
        <dbReference type="ARBA" id="ARBA00022777"/>
    </source>
</evidence>
<dbReference type="InterPro" id="IPR003661">
    <property type="entry name" value="HisK_dim/P_dom"/>
</dbReference>
<dbReference type="SUPFAM" id="SSF47384">
    <property type="entry name" value="Homodimeric domain of signal transducing histidine kinase"/>
    <property type="match status" value="1"/>
</dbReference>
<comment type="caution">
    <text evidence="17">The sequence shown here is derived from an EMBL/GenBank/DDBJ whole genome shotgun (WGS) entry which is preliminary data.</text>
</comment>
<evidence type="ECO:0000256" key="1">
    <source>
        <dbReference type="ARBA" id="ARBA00000085"/>
    </source>
</evidence>
<keyword evidence="11" id="KW-0902">Two-component regulatory system</keyword>